<sequence>MESILNGNTKTTLRIRKETQNSVQSAAEIEKCLGIHY</sequence>
<dbReference type="Proteomes" id="UP000019112">
    <property type="component" value="Unassembled WGS sequence"/>
</dbReference>
<organism evidence="1 2">
    <name type="scientific">Holospora obtusa F1</name>
    <dbReference type="NCBI Taxonomy" id="1399147"/>
    <lineage>
        <taxon>Bacteria</taxon>
        <taxon>Pseudomonadati</taxon>
        <taxon>Pseudomonadota</taxon>
        <taxon>Alphaproteobacteria</taxon>
        <taxon>Holosporales</taxon>
        <taxon>Holosporaceae</taxon>
        <taxon>Holospora</taxon>
    </lineage>
</organism>
<protein>
    <submittedName>
        <fullName evidence="1">Uncharacterized protein</fullName>
    </submittedName>
</protein>
<dbReference type="EMBL" id="AWTR02000043">
    <property type="protein sequence ID" value="ETZ07470.1"/>
    <property type="molecule type" value="Genomic_DNA"/>
</dbReference>
<proteinExistence type="predicted"/>
<keyword evidence="2" id="KW-1185">Reference proteome</keyword>
<comment type="caution">
    <text evidence="1">The sequence shown here is derived from an EMBL/GenBank/DDBJ whole genome shotgun (WGS) entry which is preliminary data.</text>
</comment>
<gene>
    <name evidence="1" type="ORF">P618_200363</name>
</gene>
<evidence type="ECO:0000313" key="2">
    <source>
        <dbReference type="Proteomes" id="UP000019112"/>
    </source>
</evidence>
<evidence type="ECO:0000313" key="1">
    <source>
        <dbReference type="EMBL" id="ETZ07470.1"/>
    </source>
</evidence>
<accession>W6THQ3</accession>
<reference evidence="1 2" key="1">
    <citation type="journal article" date="2014" name="FEMS Microbiol. Lett.">
        <title>Draft genome sequences of three Holospora species (Holospora obtusa, Holospora undulata, and Holospora elegans), endonuclear symbiotic bacteria of the ciliate Paramecium caudatum.</title>
        <authorList>
            <person name="Dohra H."/>
            <person name="Tanaka K."/>
            <person name="Suzuki T."/>
            <person name="Fujishima M."/>
            <person name="Suzuki H."/>
        </authorList>
    </citation>
    <scope>NUCLEOTIDE SEQUENCE [LARGE SCALE GENOMIC DNA]</scope>
    <source>
        <strain evidence="1 2">F1</strain>
    </source>
</reference>
<dbReference type="AlphaFoldDB" id="W6THQ3"/>
<name>W6THQ3_HOLOB</name>